<feature type="transmembrane region" description="Helical" evidence="6">
    <location>
        <begin position="30"/>
        <end position="51"/>
    </location>
</feature>
<evidence type="ECO:0000259" key="7">
    <source>
        <dbReference type="Pfam" id="PF00909"/>
    </source>
</evidence>
<keyword evidence="4 6" id="KW-0472">Membrane</keyword>
<feature type="transmembrane region" description="Helical" evidence="6">
    <location>
        <begin position="141"/>
        <end position="164"/>
    </location>
</feature>
<evidence type="ECO:0000256" key="1">
    <source>
        <dbReference type="ARBA" id="ARBA00004141"/>
    </source>
</evidence>
<feature type="compositionally biased region" description="Basic residues" evidence="5">
    <location>
        <begin position="474"/>
        <end position="489"/>
    </location>
</feature>
<feature type="transmembrane region" description="Helical" evidence="6">
    <location>
        <begin position="83"/>
        <end position="102"/>
    </location>
</feature>
<keyword evidence="9" id="KW-1185">Reference proteome</keyword>
<name>A0A7R9FRY9_9CRUS</name>
<dbReference type="EMBL" id="LR904007">
    <property type="protein sequence ID" value="CAD7252486.1"/>
    <property type="molecule type" value="Genomic_DNA"/>
</dbReference>
<dbReference type="Pfam" id="PF00909">
    <property type="entry name" value="Ammonium_transp"/>
    <property type="match status" value="2"/>
</dbReference>
<evidence type="ECO:0000256" key="2">
    <source>
        <dbReference type="ARBA" id="ARBA00022692"/>
    </source>
</evidence>
<feature type="transmembrane region" description="Helical" evidence="6">
    <location>
        <begin position="185"/>
        <end position="206"/>
    </location>
</feature>
<protein>
    <recommendedName>
        <fullName evidence="7">Ammonium transporter AmtB-like domain-containing protein</fullName>
    </recommendedName>
</protein>
<comment type="subcellular location">
    <subcellularLocation>
        <location evidence="1">Membrane</location>
        <topology evidence="1">Multi-pass membrane protein</topology>
    </subcellularLocation>
</comment>
<dbReference type="GO" id="GO:0008519">
    <property type="term" value="F:ammonium channel activity"/>
    <property type="evidence" value="ECO:0007669"/>
    <property type="project" value="InterPro"/>
</dbReference>
<gene>
    <name evidence="8" type="ORF">DSTB1V02_LOCUS12244</name>
</gene>
<feature type="transmembrane region" description="Helical" evidence="6">
    <location>
        <begin position="218"/>
        <end position="239"/>
    </location>
</feature>
<dbReference type="GO" id="GO:0097272">
    <property type="term" value="P:ammonium homeostasis"/>
    <property type="evidence" value="ECO:0007669"/>
    <property type="project" value="TreeGrafter"/>
</dbReference>
<dbReference type="OrthoDB" id="534912at2759"/>
<dbReference type="Gene3D" id="1.10.3430.10">
    <property type="entry name" value="Ammonium transporter AmtB like domains"/>
    <property type="match status" value="2"/>
</dbReference>
<evidence type="ECO:0000313" key="9">
    <source>
        <dbReference type="Proteomes" id="UP000677054"/>
    </source>
</evidence>
<feature type="transmembrane region" description="Helical" evidence="6">
    <location>
        <begin position="109"/>
        <end position="129"/>
    </location>
</feature>
<evidence type="ECO:0000313" key="8">
    <source>
        <dbReference type="EMBL" id="CAD7252486.1"/>
    </source>
</evidence>
<evidence type="ECO:0000256" key="4">
    <source>
        <dbReference type="ARBA" id="ARBA00023136"/>
    </source>
</evidence>
<feature type="non-terminal residue" evidence="8">
    <location>
        <position position="496"/>
    </location>
</feature>
<dbReference type="AlphaFoldDB" id="A0A7R9FRY9"/>
<organism evidence="8">
    <name type="scientific">Darwinula stevensoni</name>
    <dbReference type="NCBI Taxonomy" id="69355"/>
    <lineage>
        <taxon>Eukaryota</taxon>
        <taxon>Metazoa</taxon>
        <taxon>Ecdysozoa</taxon>
        <taxon>Arthropoda</taxon>
        <taxon>Crustacea</taxon>
        <taxon>Oligostraca</taxon>
        <taxon>Ostracoda</taxon>
        <taxon>Podocopa</taxon>
        <taxon>Podocopida</taxon>
        <taxon>Darwinulocopina</taxon>
        <taxon>Darwinuloidea</taxon>
        <taxon>Darwinulidae</taxon>
        <taxon>Darwinula</taxon>
    </lineage>
</organism>
<sequence>MRKPYRKTPPGFSLMETGYVQPKNEINQQLMNVVDICCLGVSYWIVGHGLIYGDSYGTSPFAGVGNFFFATSEDQSGSEYSTYAFELSLAALSATIVSGAIAERVKLHVWLLYNFFSVFIYSIPAGWMWGKHGFLRKMGAVDVAGGCVVHGVGATTALIFTILLGPRNRDKQADSRGIPSANNTLVGFYMLIWGYLGMNCGSTFGVRGTKWHHTAKAAATTITAAMVGFSVALVVSYVVTRYRTGKGRYDVVDIVQGTLGAIVSVTEMPYFCNDSLPDIDHANDACKIPHGQNKLRMSVTGGCAVISPWQSVVIGSLACPIVLAAAELIRRAGVDDVCSVVATNGVAGIWGVLNTGIFSDTEDIGFHVSSTLKGTLYGGGGRLFGVQVLAIVCCLSWAAVTSFALLFVSLPQILHRDRNDSALPLQFLDRLIGLRVSPIVELEGLDKAVHNIVSKGEDWGFKVADLAAVTPPGRRAKSRSRSSRSRQKVRPTAITT</sequence>
<dbReference type="EMBL" id="CAJPEV010004490">
    <property type="protein sequence ID" value="CAG0901866.1"/>
    <property type="molecule type" value="Genomic_DNA"/>
</dbReference>
<dbReference type="InterPro" id="IPR029020">
    <property type="entry name" value="Ammonium/urea_transptr"/>
</dbReference>
<feature type="domain" description="Ammonium transporter AmtB-like" evidence="7">
    <location>
        <begin position="10"/>
        <end position="266"/>
    </location>
</feature>
<accession>A0A7R9FRY9</accession>
<evidence type="ECO:0000256" key="6">
    <source>
        <dbReference type="SAM" id="Phobius"/>
    </source>
</evidence>
<keyword evidence="2 6" id="KW-0812">Transmembrane</keyword>
<dbReference type="GO" id="GO:0005886">
    <property type="term" value="C:plasma membrane"/>
    <property type="evidence" value="ECO:0007669"/>
    <property type="project" value="TreeGrafter"/>
</dbReference>
<dbReference type="InterPro" id="IPR024041">
    <property type="entry name" value="NH4_transpt_AmtB-like_dom"/>
</dbReference>
<reference evidence="8" key="1">
    <citation type="submission" date="2020-11" db="EMBL/GenBank/DDBJ databases">
        <authorList>
            <person name="Tran Van P."/>
        </authorList>
    </citation>
    <scope>NUCLEOTIDE SEQUENCE</scope>
</reference>
<dbReference type="Proteomes" id="UP000677054">
    <property type="component" value="Unassembled WGS sequence"/>
</dbReference>
<evidence type="ECO:0000256" key="3">
    <source>
        <dbReference type="ARBA" id="ARBA00022989"/>
    </source>
</evidence>
<feature type="domain" description="Ammonium transporter AmtB-like" evidence="7">
    <location>
        <begin position="298"/>
        <end position="408"/>
    </location>
</feature>
<dbReference type="PANTHER" id="PTHR11730:SF58">
    <property type="entry name" value="AMMONIUM TRANSPORTER"/>
    <property type="match status" value="1"/>
</dbReference>
<dbReference type="SUPFAM" id="SSF111352">
    <property type="entry name" value="Ammonium transporter"/>
    <property type="match status" value="2"/>
</dbReference>
<feature type="transmembrane region" description="Helical" evidence="6">
    <location>
        <begin position="383"/>
        <end position="408"/>
    </location>
</feature>
<proteinExistence type="predicted"/>
<evidence type="ECO:0000256" key="5">
    <source>
        <dbReference type="SAM" id="MobiDB-lite"/>
    </source>
</evidence>
<feature type="region of interest" description="Disordered" evidence="5">
    <location>
        <begin position="472"/>
        <end position="496"/>
    </location>
</feature>
<keyword evidence="3 6" id="KW-1133">Transmembrane helix</keyword>
<dbReference type="PANTHER" id="PTHR11730">
    <property type="entry name" value="AMMONIUM TRANSPORTER"/>
    <property type="match status" value="1"/>
</dbReference>